<evidence type="ECO:0000256" key="2">
    <source>
        <dbReference type="ARBA" id="ARBA00004115"/>
    </source>
</evidence>
<evidence type="ECO:0000256" key="9">
    <source>
        <dbReference type="ARBA" id="ARBA00022989"/>
    </source>
</evidence>
<dbReference type="Pfam" id="PF14966">
    <property type="entry name" value="DNA_repr_REX1B"/>
    <property type="match status" value="1"/>
</dbReference>
<evidence type="ECO:0000313" key="13">
    <source>
        <dbReference type="EMBL" id="VDM26024.1"/>
    </source>
</evidence>
<feature type="transmembrane region" description="Helical" evidence="12">
    <location>
        <begin position="9"/>
        <end position="28"/>
    </location>
</feature>
<reference evidence="13 14" key="2">
    <citation type="submission" date="2018-11" db="EMBL/GenBank/DDBJ databases">
        <authorList>
            <consortium name="Pathogen Informatics"/>
        </authorList>
    </citation>
    <scope>NUCLEOTIDE SEQUENCE [LARGE SCALE GENOMIC DNA]</scope>
</reference>
<evidence type="ECO:0000256" key="3">
    <source>
        <dbReference type="ARBA" id="ARBA00004922"/>
    </source>
</evidence>
<comment type="subcellular location">
    <subcellularLocation>
        <location evidence="2">Endoplasmic reticulum membrane</location>
        <topology evidence="2">Single-pass type I membrane protein</topology>
    </subcellularLocation>
</comment>
<keyword evidence="14" id="KW-1185">Reference proteome</keyword>
<evidence type="ECO:0000256" key="5">
    <source>
        <dbReference type="ARBA" id="ARBA00017611"/>
    </source>
</evidence>
<dbReference type="UniPathway" id="UPA00378"/>
<evidence type="ECO:0000256" key="7">
    <source>
        <dbReference type="ARBA" id="ARBA00022729"/>
    </source>
</evidence>
<comment type="function">
    <text evidence="1">Subunit of the oligosaccharyl transferase (OST) complex that catalyzes the initial transfer of a defined glycan (Glc(3)Man(9)GlcNAc(2) in eukaryotes) from the lipid carrier dolichol-pyrophosphate to an asparagine residue within an Asn-X-Ser/Thr consensus motif in nascent polypeptide chains, the first step in protein N-glycosylation. N-glycosylation occurs cotranslationally and the complex associates with the Sec61 complex at the channel-forming translocon complex that mediates protein translocation across the endoplasmic reticulum (ER). All subunits are required for a maximal enzyme activity.</text>
</comment>
<keyword evidence="6 12" id="KW-0812">Transmembrane</keyword>
<dbReference type="GO" id="GO:0008250">
    <property type="term" value="C:oligosaccharyltransferase complex"/>
    <property type="evidence" value="ECO:0007669"/>
    <property type="project" value="TreeGrafter"/>
</dbReference>
<keyword evidence="10 12" id="KW-0472">Membrane</keyword>
<name>A0A0R3WW68_HYDTA</name>
<keyword evidence="9 12" id="KW-1133">Transmembrane helix</keyword>
<keyword evidence="7" id="KW-0732">Signal</keyword>
<reference evidence="15" key="1">
    <citation type="submission" date="2017-02" db="UniProtKB">
        <authorList>
            <consortium name="WormBaseParasite"/>
        </authorList>
    </citation>
    <scope>IDENTIFICATION</scope>
</reference>
<comment type="pathway">
    <text evidence="3">Protein modification; protein glycosylation.</text>
</comment>
<dbReference type="PANTHER" id="PTHR21049">
    <property type="entry name" value="RIBOPHORIN I"/>
    <property type="match status" value="1"/>
</dbReference>
<organism evidence="15">
    <name type="scientific">Hydatigena taeniaeformis</name>
    <name type="common">Feline tapeworm</name>
    <name type="synonym">Taenia taeniaeformis</name>
    <dbReference type="NCBI Taxonomy" id="6205"/>
    <lineage>
        <taxon>Eukaryota</taxon>
        <taxon>Metazoa</taxon>
        <taxon>Spiralia</taxon>
        <taxon>Lophotrochozoa</taxon>
        <taxon>Platyhelminthes</taxon>
        <taxon>Cestoda</taxon>
        <taxon>Eucestoda</taxon>
        <taxon>Cyclophyllidea</taxon>
        <taxon>Taeniidae</taxon>
        <taxon>Hydatigera</taxon>
    </lineage>
</organism>
<comment type="similarity">
    <text evidence="4">Belongs to the OST1 family.</text>
</comment>
<dbReference type="WBParaSite" id="TTAC_0000500801-mRNA-1">
    <property type="protein sequence ID" value="TTAC_0000500801-mRNA-1"/>
    <property type="gene ID" value="TTAC_0000500801"/>
</dbReference>
<evidence type="ECO:0000313" key="14">
    <source>
        <dbReference type="Proteomes" id="UP000274429"/>
    </source>
</evidence>
<gene>
    <name evidence="13" type="ORF">TTAC_LOCUS4994</name>
</gene>
<dbReference type="InterPro" id="IPR039491">
    <property type="entry name" value="REX1-B"/>
</dbReference>
<dbReference type="InterPro" id="IPR007676">
    <property type="entry name" value="Ribophorin_I"/>
</dbReference>
<protein>
    <recommendedName>
        <fullName evidence="5">Dolichyl-diphosphooligosaccharide--protein glycosyltransferase subunit 1</fullName>
    </recommendedName>
    <alternativeName>
        <fullName evidence="11">Ribophorin I</fullName>
    </alternativeName>
</protein>
<dbReference type="Proteomes" id="UP000274429">
    <property type="component" value="Unassembled WGS sequence"/>
</dbReference>
<dbReference type="PANTHER" id="PTHR21049:SF0">
    <property type="entry name" value="DOLICHYL-DIPHOSPHOOLIGOSACCHARIDE--PROTEIN GLYCOSYLTRANSFERASE SUBUNIT 1"/>
    <property type="match status" value="1"/>
</dbReference>
<sequence>MLSMLREPAMIIGAFLLLFAAVIIYVRLDFSISEDKMAELQQRVQASVDEILSLQNKRSAIYQAFEDAVSNYKSSKDSDRFKSDYRKVEADYKAISQKIAGMQSKLREFWTEGADKVGELQKLDLDYHSLMSKGISLAESVVSGKISKPQYQTEDTNLSAKKTALIKRMESVAESL</sequence>
<evidence type="ECO:0000256" key="10">
    <source>
        <dbReference type="ARBA" id="ARBA00023136"/>
    </source>
</evidence>
<evidence type="ECO:0000256" key="12">
    <source>
        <dbReference type="SAM" id="Phobius"/>
    </source>
</evidence>
<keyword evidence="8" id="KW-0256">Endoplasmic reticulum</keyword>
<dbReference type="OrthoDB" id="310030at2759"/>
<evidence type="ECO:0000256" key="8">
    <source>
        <dbReference type="ARBA" id="ARBA00022824"/>
    </source>
</evidence>
<accession>A0A0R3WW68</accession>
<dbReference type="EMBL" id="UYWX01005891">
    <property type="protein sequence ID" value="VDM26024.1"/>
    <property type="molecule type" value="Genomic_DNA"/>
</dbReference>
<evidence type="ECO:0000313" key="15">
    <source>
        <dbReference type="WBParaSite" id="TTAC_0000500801-mRNA-1"/>
    </source>
</evidence>
<evidence type="ECO:0000256" key="6">
    <source>
        <dbReference type="ARBA" id="ARBA00022692"/>
    </source>
</evidence>
<dbReference type="AlphaFoldDB" id="A0A0R3WW68"/>
<proteinExistence type="inferred from homology"/>
<evidence type="ECO:0000256" key="11">
    <source>
        <dbReference type="ARBA" id="ARBA00029913"/>
    </source>
</evidence>
<evidence type="ECO:0000256" key="1">
    <source>
        <dbReference type="ARBA" id="ARBA00002791"/>
    </source>
</evidence>
<evidence type="ECO:0000256" key="4">
    <source>
        <dbReference type="ARBA" id="ARBA00008905"/>
    </source>
</evidence>
<dbReference type="GO" id="GO:0018279">
    <property type="term" value="P:protein N-linked glycosylation via asparagine"/>
    <property type="evidence" value="ECO:0007669"/>
    <property type="project" value="TreeGrafter"/>
</dbReference>
<dbReference type="STRING" id="6205.A0A0R3WW68"/>